<dbReference type="GeneID" id="98400068"/>
<dbReference type="InterPro" id="IPR046342">
    <property type="entry name" value="CBS_dom_sf"/>
</dbReference>
<dbReference type="SMART" id="SM00116">
    <property type="entry name" value="CBS"/>
    <property type="match status" value="2"/>
</dbReference>
<dbReference type="InterPro" id="IPR000644">
    <property type="entry name" value="CBS_dom"/>
</dbReference>
<dbReference type="PROSITE" id="PS51371">
    <property type="entry name" value="CBS"/>
    <property type="match status" value="2"/>
</dbReference>
<dbReference type="RefSeq" id="WP_150988407.1">
    <property type="nucleotide sequence ID" value="NZ_CP062803.1"/>
</dbReference>
<dbReference type="PANTHER" id="PTHR33741">
    <property type="entry name" value="TRANSMEMBRANE PROTEIN DDB_G0269096-RELATED"/>
    <property type="match status" value="1"/>
</dbReference>
<evidence type="ECO:0000259" key="2">
    <source>
        <dbReference type="PROSITE" id="PS51371"/>
    </source>
</evidence>
<evidence type="ECO:0000313" key="4">
    <source>
        <dbReference type="Proteomes" id="UP000397656"/>
    </source>
</evidence>
<proteinExistence type="predicted"/>
<organism evidence="3 4">
    <name type="scientific">Cupriavidus basilensis</name>
    <dbReference type="NCBI Taxonomy" id="68895"/>
    <lineage>
        <taxon>Bacteria</taxon>
        <taxon>Pseudomonadati</taxon>
        <taxon>Pseudomonadota</taxon>
        <taxon>Betaproteobacteria</taxon>
        <taxon>Burkholderiales</taxon>
        <taxon>Burkholderiaceae</taxon>
        <taxon>Cupriavidus</taxon>
    </lineage>
</organism>
<keyword evidence="1" id="KW-0129">CBS domain</keyword>
<feature type="domain" description="CBS" evidence="2">
    <location>
        <begin position="322"/>
        <end position="378"/>
    </location>
</feature>
<reference evidence="3 4" key="1">
    <citation type="submission" date="2020-10" db="EMBL/GenBank/DDBJ databases">
        <title>Complete genome sequence of Cupriavidus basilensis CCUG 49340T.</title>
        <authorList>
            <person name="Salva-Serra F."/>
            <person name="Donoso R.A."/>
            <person name="Cho K.H."/>
            <person name="Yoo J.A."/>
            <person name="Lee K."/>
            <person name="Yoon S.-H."/>
            <person name="Perez-Pantoja D."/>
            <person name="Moore E.R.B."/>
        </authorList>
    </citation>
    <scope>NUCLEOTIDE SEQUENCE [LARGE SCALE GENOMIC DNA]</scope>
    <source>
        <strain evidence="4">CCUG 49340</strain>
    </source>
</reference>
<dbReference type="AlphaFoldDB" id="A0A643FQR7"/>
<dbReference type="PANTHER" id="PTHR33741:SF5">
    <property type="entry name" value="TRANSMEMBRANE PROTEIN DDB_G0269096-RELATED"/>
    <property type="match status" value="1"/>
</dbReference>
<protein>
    <submittedName>
        <fullName evidence="3">HPP family protein</fullName>
    </submittedName>
</protein>
<dbReference type="Pfam" id="PF00571">
    <property type="entry name" value="CBS"/>
    <property type="match status" value="2"/>
</dbReference>
<name>A0A643FQR7_9BURK</name>
<dbReference type="SUPFAM" id="SSF54631">
    <property type="entry name" value="CBS-domain pair"/>
    <property type="match status" value="1"/>
</dbReference>
<evidence type="ECO:0000313" key="3">
    <source>
        <dbReference type="EMBL" id="QOT77262.1"/>
    </source>
</evidence>
<dbReference type="Gene3D" id="3.10.580.10">
    <property type="entry name" value="CBS-domain"/>
    <property type="match status" value="2"/>
</dbReference>
<evidence type="ECO:0000256" key="1">
    <source>
        <dbReference type="PROSITE-ProRule" id="PRU00703"/>
    </source>
</evidence>
<accession>A0A643FQR7</accession>
<dbReference type="Pfam" id="PF04982">
    <property type="entry name" value="TM_HPP"/>
    <property type="match status" value="1"/>
</dbReference>
<sequence length="389" mass="41422">MPPSQAPSLADFPPGRARAWLRAFAPTPIAAGRRERLKSCLGALVGLLLTEWISRHLLGGFNPWFIAPMGACAVLLFAVPASPLAQPWSIIGGNLVAALIGVACARWIPEPGLAASVAVALAIVAMFQLRCVHPPSGAVAITAVFGGHAVTQLGFGFVVMPVAVNSMLLLLVALVFNNLMRRRYPHRPVEHANPHRTTDPLPSERVGFNRSDLDEVLKARGEFLDIEQDDLEDILVAAQLRAYRRHFGDVRCVDIMSRDVVTVQSGQSGLEAHALLSKHGIQALPVVDAQRRLLGMLGLADLLAVRSGAGGQVRAGTAKDLMHTGMATARAEQPMVELARAFSNGGLHQVPVVDAQRRLLGIVTQSDLIAALLEQGPPAKPEPDAQPAG</sequence>
<dbReference type="CDD" id="cd04600">
    <property type="entry name" value="CBS_pair_HPP_assoc"/>
    <property type="match status" value="1"/>
</dbReference>
<dbReference type="InterPro" id="IPR058581">
    <property type="entry name" value="TM_HPP"/>
</dbReference>
<dbReference type="EMBL" id="CP062803">
    <property type="protein sequence ID" value="QOT77262.1"/>
    <property type="molecule type" value="Genomic_DNA"/>
</dbReference>
<dbReference type="Proteomes" id="UP000397656">
    <property type="component" value="Chromosome 1"/>
</dbReference>
<feature type="domain" description="CBS" evidence="2">
    <location>
        <begin position="256"/>
        <end position="313"/>
    </location>
</feature>
<gene>
    <name evidence="3" type="ORF">F7R26_004075</name>
</gene>
<dbReference type="InterPro" id="IPR007065">
    <property type="entry name" value="HPP"/>
</dbReference>